<keyword evidence="3" id="KW-1133">Transmembrane helix</keyword>
<proteinExistence type="predicted"/>
<gene>
    <name evidence="4" type="ORF">DFR39_104226</name>
</gene>
<keyword evidence="5" id="KW-1185">Reference proteome</keyword>
<evidence type="ECO:0000313" key="4">
    <source>
        <dbReference type="EMBL" id="TDP09663.1"/>
    </source>
</evidence>
<evidence type="ECO:0000256" key="3">
    <source>
        <dbReference type="SAM" id="Phobius"/>
    </source>
</evidence>
<organism evidence="4 5">
    <name type="scientific">Roseateles asaccharophilus</name>
    <dbReference type="NCBI Taxonomy" id="582607"/>
    <lineage>
        <taxon>Bacteria</taxon>
        <taxon>Pseudomonadati</taxon>
        <taxon>Pseudomonadota</taxon>
        <taxon>Betaproteobacteria</taxon>
        <taxon>Burkholderiales</taxon>
        <taxon>Sphaerotilaceae</taxon>
        <taxon>Roseateles</taxon>
    </lineage>
</organism>
<keyword evidence="3" id="KW-0812">Transmembrane</keyword>
<evidence type="ECO:0000256" key="1">
    <source>
        <dbReference type="SAM" id="Coils"/>
    </source>
</evidence>
<dbReference type="AlphaFoldDB" id="A0A4R6N3C3"/>
<name>A0A4R6N3C3_9BURK</name>
<keyword evidence="3" id="KW-0472">Membrane</keyword>
<accession>A0A4R6N3C3</accession>
<keyword evidence="1" id="KW-0175">Coiled coil</keyword>
<protein>
    <submittedName>
        <fullName evidence="4">Uncharacterized protein</fullName>
    </submittedName>
</protein>
<evidence type="ECO:0000256" key="2">
    <source>
        <dbReference type="SAM" id="MobiDB-lite"/>
    </source>
</evidence>
<feature type="transmembrane region" description="Helical" evidence="3">
    <location>
        <begin position="6"/>
        <end position="27"/>
    </location>
</feature>
<dbReference type="EMBL" id="SNXE01000004">
    <property type="protein sequence ID" value="TDP09663.1"/>
    <property type="molecule type" value="Genomic_DNA"/>
</dbReference>
<dbReference type="RefSeq" id="WP_133603630.1">
    <property type="nucleotide sequence ID" value="NZ_JAUFPJ010000004.1"/>
</dbReference>
<reference evidence="4 5" key="1">
    <citation type="submission" date="2019-03" db="EMBL/GenBank/DDBJ databases">
        <title>Genomic Encyclopedia of Type Strains, Phase IV (KMG-IV): sequencing the most valuable type-strain genomes for metagenomic binning, comparative biology and taxonomic classification.</title>
        <authorList>
            <person name="Goeker M."/>
        </authorList>
    </citation>
    <scope>NUCLEOTIDE SEQUENCE [LARGE SCALE GENOMIC DNA]</scope>
    <source>
        <strain evidence="4 5">DSM 25082</strain>
    </source>
</reference>
<feature type="coiled-coil region" evidence="1">
    <location>
        <begin position="46"/>
        <end position="80"/>
    </location>
</feature>
<feature type="compositionally biased region" description="Polar residues" evidence="2">
    <location>
        <begin position="101"/>
        <end position="111"/>
    </location>
</feature>
<evidence type="ECO:0000313" key="5">
    <source>
        <dbReference type="Proteomes" id="UP000295357"/>
    </source>
</evidence>
<comment type="caution">
    <text evidence="4">The sequence shown here is derived from an EMBL/GenBank/DDBJ whole genome shotgun (WGS) entry which is preliminary data.</text>
</comment>
<dbReference type="Proteomes" id="UP000295357">
    <property type="component" value="Unassembled WGS sequence"/>
</dbReference>
<feature type="region of interest" description="Disordered" evidence="2">
    <location>
        <begin position="101"/>
        <end position="125"/>
    </location>
</feature>
<sequence length="125" mass="14512">MLHLPYLPHLAYLFAVLFVTALAALLIQHRRLRRQEIRIKVLVHQSKQLVQALQHSQAEVRSLERQRRDLSERLSNDANKRRRTEARLRQLIVLEDEVPQAQASANQSGFSDTVPMSLDELPMRA</sequence>